<dbReference type="Gene3D" id="3.40.640.10">
    <property type="entry name" value="Type I PLP-dependent aspartate aminotransferase-like (Major domain)"/>
    <property type="match status" value="1"/>
</dbReference>
<dbReference type="InterPro" id="IPR000653">
    <property type="entry name" value="DegT/StrS_aminotransferase"/>
</dbReference>
<dbReference type="CDD" id="cd00616">
    <property type="entry name" value="AHBA_syn"/>
    <property type="match status" value="1"/>
</dbReference>
<organism evidence="3 4">
    <name type="scientific">Aequorivita echinoideorum</name>
    <dbReference type="NCBI Taxonomy" id="1549647"/>
    <lineage>
        <taxon>Bacteria</taxon>
        <taxon>Pseudomonadati</taxon>
        <taxon>Bacteroidota</taxon>
        <taxon>Flavobacteriia</taxon>
        <taxon>Flavobacteriales</taxon>
        <taxon>Flavobacteriaceae</taxon>
        <taxon>Aequorivita</taxon>
    </lineage>
</organism>
<keyword evidence="4" id="KW-1185">Reference proteome</keyword>
<dbReference type="GO" id="GO:0008483">
    <property type="term" value="F:transaminase activity"/>
    <property type="evidence" value="ECO:0007669"/>
    <property type="project" value="UniProtKB-KW"/>
</dbReference>
<evidence type="ECO:0000313" key="4">
    <source>
        <dbReference type="Proteomes" id="UP001297092"/>
    </source>
</evidence>
<dbReference type="InterPro" id="IPR015421">
    <property type="entry name" value="PyrdxlP-dep_Trfase_major"/>
</dbReference>
<name>A0ABS5S474_9FLAO</name>
<dbReference type="RefSeq" id="WP_214112896.1">
    <property type="nucleotide sequence ID" value="NZ_JAHCTB010000003.1"/>
</dbReference>
<evidence type="ECO:0000313" key="3">
    <source>
        <dbReference type="EMBL" id="MBT0608015.1"/>
    </source>
</evidence>
<dbReference type="InterPro" id="IPR015422">
    <property type="entry name" value="PyrdxlP-dep_Trfase_small"/>
</dbReference>
<dbReference type="Proteomes" id="UP001297092">
    <property type="component" value="Unassembled WGS sequence"/>
</dbReference>
<sequence length="398" mass="43914">MPGFEIFGAEERKQVNDVLETGILMRYGFDGMRNSHWKAKEFETTFAETMGVAHCQLVSSGTAALTVALAAAGIGAGDEVIMPSFTFVASFESILALGAVPILVDVDDTLTLDPKAVEAAITSRTKCIMPVHMCGSMADLKKLKQICETHNLLLLEDACQALGGTFEGKPLGSYGDLGCFSFDFVKTITCGEGGAIITDNKKFAINADQYQDHGHDHVGKDRGAESHPILGYNYRISELNAAVGLAQLTKLDGILGTQKKNYEVLKENIKSIEGVTFRRIPEGGVENYSFLNFFLPNQEVAEKAHKAFGENGIDSCFYWFKNNWHYVNGWGHLKNLKSSQSISTEMKAQLQDLNTVDFSQSDFWMGRNISILIKLGWSDEEVSKRAENLRKILIEIIK</sequence>
<dbReference type="InterPro" id="IPR015424">
    <property type="entry name" value="PyrdxlP-dep_Trfase"/>
</dbReference>
<evidence type="ECO:0000256" key="2">
    <source>
        <dbReference type="RuleBase" id="RU004508"/>
    </source>
</evidence>
<dbReference type="Gene3D" id="3.90.1150.10">
    <property type="entry name" value="Aspartate Aminotransferase, domain 1"/>
    <property type="match status" value="1"/>
</dbReference>
<keyword evidence="3" id="KW-0032">Aminotransferase</keyword>
<comment type="caution">
    <text evidence="3">The sequence shown here is derived from an EMBL/GenBank/DDBJ whole genome shotgun (WGS) entry which is preliminary data.</text>
</comment>
<evidence type="ECO:0000256" key="1">
    <source>
        <dbReference type="ARBA" id="ARBA00037999"/>
    </source>
</evidence>
<dbReference type="EMBL" id="JAHCTB010000003">
    <property type="protein sequence ID" value="MBT0608015.1"/>
    <property type="molecule type" value="Genomic_DNA"/>
</dbReference>
<dbReference type="PANTHER" id="PTHR30244">
    <property type="entry name" value="TRANSAMINASE"/>
    <property type="match status" value="1"/>
</dbReference>
<protein>
    <submittedName>
        <fullName evidence="3">DegT/DnrJ/EryC1/StrS family aminotransferase</fullName>
    </submittedName>
</protein>
<keyword evidence="2" id="KW-0663">Pyridoxal phosphate</keyword>
<proteinExistence type="inferred from homology"/>
<dbReference type="Pfam" id="PF01041">
    <property type="entry name" value="DegT_DnrJ_EryC1"/>
    <property type="match status" value="1"/>
</dbReference>
<comment type="similarity">
    <text evidence="1 2">Belongs to the DegT/DnrJ/EryC1 family.</text>
</comment>
<dbReference type="SUPFAM" id="SSF53383">
    <property type="entry name" value="PLP-dependent transferases"/>
    <property type="match status" value="1"/>
</dbReference>
<dbReference type="PANTHER" id="PTHR30244:SF34">
    <property type="entry name" value="DTDP-4-AMINO-4,6-DIDEOXYGALACTOSE TRANSAMINASE"/>
    <property type="match status" value="1"/>
</dbReference>
<keyword evidence="3" id="KW-0808">Transferase</keyword>
<gene>
    <name evidence="3" type="ORF">KIV10_07465</name>
</gene>
<reference evidence="3 4" key="1">
    <citation type="submission" date="2021-05" db="EMBL/GenBank/DDBJ databases">
        <title>Aequorivita echinoideorum JCM 30378 genome.</title>
        <authorList>
            <person name="Zhang H."/>
            <person name="Li C."/>
        </authorList>
    </citation>
    <scope>NUCLEOTIDE SEQUENCE [LARGE SCALE GENOMIC DNA]</scope>
    <source>
        <strain evidence="3 4">JCM30378</strain>
    </source>
</reference>
<accession>A0ABS5S474</accession>